<sequence length="148" mass="16524">MKFVESRTSVPTVEKNLKDINDTTGETTGWQDSADYDINDSVPFQLTATLPDNLASYDEYYLELSDTLSTGLTYNKDAKVYLVNGTEKTDITSSFTIAADSSSFKINNLKSLNGVTSQVKPLMVAPFLVIFILIVLLLVVNVYRRLRH</sequence>
<keyword evidence="3" id="KW-1185">Reference proteome</keyword>
<evidence type="ECO:0000313" key="2">
    <source>
        <dbReference type="EMBL" id="EFM26478.1"/>
    </source>
</evidence>
<keyword evidence="1" id="KW-0472">Membrane</keyword>
<dbReference type="HOGENOM" id="CLU_1757780_0_0_9"/>
<comment type="caution">
    <text evidence="2">The sequence shown here is derived from an EMBL/GenBank/DDBJ whole genome shotgun (WGS) entry which is preliminary data.</text>
</comment>
<dbReference type="Proteomes" id="UP000004290">
    <property type="component" value="Unassembled WGS sequence"/>
</dbReference>
<organism evidence="2 3">
    <name type="scientific">Streptococcus equinus ATCC 700338</name>
    <dbReference type="NCBI Taxonomy" id="864569"/>
    <lineage>
        <taxon>Bacteria</taxon>
        <taxon>Bacillati</taxon>
        <taxon>Bacillota</taxon>
        <taxon>Bacilli</taxon>
        <taxon>Lactobacillales</taxon>
        <taxon>Streptococcaceae</taxon>
        <taxon>Streptococcus</taxon>
    </lineage>
</organism>
<feature type="transmembrane region" description="Helical" evidence="1">
    <location>
        <begin position="122"/>
        <end position="143"/>
    </location>
</feature>
<dbReference type="InterPro" id="IPR026466">
    <property type="entry name" value="Fim_isopep_form_D2_dom"/>
</dbReference>
<dbReference type="EMBL" id="AEEL01000028">
    <property type="protein sequence ID" value="EFM26478.1"/>
    <property type="molecule type" value="Genomic_DNA"/>
</dbReference>
<keyword evidence="1" id="KW-1133">Transmembrane helix</keyword>
<accession>E0PGS7</accession>
<dbReference type="Gene3D" id="2.60.40.740">
    <property type="match status" value="1"/>
</dbReference>
<evidence type="ECO:0000256" key="1">
    <source>
        <dbReference type="SAM" id="Phobius"/>
    </source>
</evidence>
<protein>
    <submittedName>
        <fullName evidence="2">Uncharacterized protein</fullName>
    </submittedName>
</protein>
<gene>
    <name evidence="2" type="ORF">HMPREF9319_1981</name>
</gene>
<evidence type="ECO:0000313" key="3">
    <source>
        <dbReference type="Proteomes" id="UP000004290"/>
    </source>
</evidence>
<keyword evidence="1" id="KW-0812">Transmembrane</keyword>
<dbReference type="NCBIfam" id="TIGR04226">
    <property type="entry name" value="RrgB_K2N_iso_D2"/>
    <property type="match status" value="1"/>
</dbReference>
<dbReference type="AlphaFoldDB" id="E0PGS7"/>
<proteinExistence type="predicted"/>
<reference evidence="2 3" key="1">
    <citation type="submission" date="2010-07" db="EMBL/GenBank/DDBJ databases">
        <authorList>
            <person name="Muzny D."/>
            <person name="Qin X."/>
            <person name="Deng J."/>
            <person name="Jiang H."/>
            <person name="Liu Y."/>
            <person name="Qu J."/>
            <person name="Song X.-Z."/>
            <person name="Zhang L."/>
            <person name="Thornton R."/>
            <person name="Coyle M."/>
            <person name="Francisco L."/>
            <person name="Jackson L."/>
            <person name="Javaid M."/>
            <person name="Korchina V."/>
            <person name="Kovar C."/>
            <person name="Mata R."/>
            <person name="Mathew T."/>
            <person name="Ngo R."/>
            <person name="Nguyen L."/>
            <person name="Nguyen N."/>
            <person name="Okwuonu G."/>
            <person name="Ongeri F."/>
            <person name="Pham C."/>
            <person name="Simmons D."/>
            <person name="Wilczek-Boney K."/>
            <person name="Hale W."/>
            <person name="Jakkamsetti A."/>
            <person name="Pham P."/>
            <person name="Ruth R."/>
            <person name="San Lucas F."/>
            <person name="Warren J."/>
            <person name="Zhang J."/>
            <person name="Zhao Z."/>
            <person name="Zhou C."/>
            <person name="Zhu D."/>
            <person name="Lee S."/>
            <person name="Bess C."/>
            <person name="Blankenburg K."/>
            <person name="Forbes L."/>
            <person name="Fu Q."/>
            <person name="Gubbala S."/>
            <person name="Hirani K."/>
            <person name="Jayaseelan J.C."/>
            <person name="Lara F."/>
            <person name="Munidasa M."/>
            <person name="Palculict T."/>
            <person name="Patil S."/>
            <person name="Pu L.-L."/>
            <person name="Saada N."/>
            <person name="Tang L."/>
            <person name="Weissenberger G."/>
            <person name="Zhu Y."/>
            <person name="Hemphill L."/>
            <person name="Shang Y."/>
            <person name="Youmans B."/>
            <person name="Ayvaz T."/>
            <person name="Ross M."/>
            <person name="Santibanez J."/>
            <person name="Aqrawi P."/>
            <person name="Gross S."/>
            <person name="Joshi V."/>
            <person name="Fowler G."/>
            <person name="Nazareth L."/>
            <person name="Reid J."/>
            <person name="Worley K."/>
            <person name="Petrosino J."/>
            <person name="Highlander S."/>
            <person name="Gibbs R."/>
        </authorList>
    </citation>
    <scope>NUCLEOTIDE SEQUENCE [LARGE SCALE GENOMIC DNA]</scope>
    <source>
        <strain evidence="2 3">ATCC 700338</strain>
    </source>
</reference>
<name>E0PGS7_STREI</name>